<dbReference type="SUPFAM" id="SSF51366">
    <property type="entry name" value="Ribulose-phoshate binding barrel"/>
    <property type="match status" value="1"/>
</dbReference>
<gene>
    <name evidence="2" type="ORF">BRCON_1791</name>
</gene>
<dbReference type="PANTHER" id="PTHR21381">
    <property type="entry name" value="ZGC:162297"/>
    <property type="match status" value="1"/>
</dbReference>
<evidence type="ECO:0000313" key="2">
    <source>
        <dbReference type="EMBL" id="AXA36568.1"/>
    </source>
</evidence>
<protein>
    <recommendedName>
        <fullName evidence="4">Photosystem I assembly BtpA</fullName>
    </recommendedName>
</protein>
<proteinExistence type="inferred from homology"/>
<dbReference type="KEGG" id="schv:BRCON_1791"/>
<dbReference type="PANTHER" id="PTHR21381:SF3">
    <property type="entry name" value="SGC REGION PROTEIN SGCQ-RELATED"/>
    <property type="match status" value="1"/>
</dbReference>
<dbReference type="EMBL" id="CP030759">
    <property type="protein sequence ID" value="AXA36568.1"/>
    <property type="molecule type" value="Genomic_DNA"/>
</dbReference>
<organism evidence="2 3">
    <name type="scientific">Sumerlaea chitinivorans</name>
    <dbReference type="NCBI Taxonomy" id="2250252"/>
    <lineage>
        <taxon>Bacteria</taxon>
        <taxon>Candidatus Sumerlaeota</taxon>
        <taxon>Candidatus Sumerlaeia</taxon>
        <taxon>Candidatus Sumerlaeales</taxon>
        <taxon>Candidatus Sumerlaeaceae</taxon>
        <taxon>Candidatus Sumerlaea</taxon>
    </lineage>
</organism>
<dbReference type="Pfam" id="PF03437">
    <property type="entry name" value="BtpA"/>
    <property type="match status" value="1"/>
</dbReference>
<dbReference type="AlphaFoldDB" id="A0A2Z4Y6W0"/>
<evidence type="ECO:0000313" key="3">
    <source>
        <dbReference type="Proteomes" id="UP000262583"/>
    </source>
</evidence>
<dbReference type="InterPro" id="IPR013785">
    <property type="entry name" value="Aldolase_TIM"/>
</dbReference>
<evidence type="ECO:0008006" key="4">
    <source>
        <dbReference type="Google" id="ProtNLM"/>
    </source>
</evidence>
<reference evidence="2 3" key="1">
    <citation type="submission" date="2018-05" db="EMBL/GenBank/DDBJ databases">
        <title>A metagenomic window into the 2 km-deep terrestrial subsurface aquifer revealed taxonomically and functionally diverse microbial community comprising novel uncultured bacterial lineages.</title>
        <authorList>
            <person name="Kadnikov V.V."/>
            <person name="Mardanov A.V."/>
            <person name="Beletsky A.V."/>
            <person name="Banks D."/>
            <person name="Pimenov N.V."/>
            <person name="Frank Y.A."/>
            <person name="Karnachuk O.V."/>
            <person name="Ravin N.V."/>
        </authorList>
    </citation>
    <scope>NUCLEOTIDE SEQUENCE [LARGE SCALE GENOMIC DNA]</scope>
    <source>
        <strain evidence="2">BY</strain>
    </source>
</reference>
<accession>A0A2Z4Y6W0</accession>
<comment type="similarity">
    <text evidence="1">Belongs to the BtpA family.</text>
</comment>
<dbReference type="Proteomes" id="UP000262583">
    <property type="component" value="Chromosome"/>
</dbReference>
<sequence>MTWDWKTARRTLIGMVHVRALPGTPRHQLPVKEIVRIAVEEARTLCEAGFDAILLENMHDVPYLRREVGPEITATMTAVAVAVRSAVDCPLGVQILAGANREALAVAHAAGADFVRAEGFVFSHVADEGWMDADAGELLRYRRVIGAERVKVFADVKKKHASHAVTADVDLADTAHAAEFFGADGIIVTGAATGRETSPDDVAAVARAISLPVLVGSGTTPENLARLWPHADGFIVGSWLKRGGKWDEALDLERVRAMVQAATSLRERQC</sequence>
<dbReference type="InterPro" id="IPR005137">
    <property type="entry name" value="BtpA"/>
</dbReference>
<dbReference type="NCBIfam" id="TIGR00259">
    <property type="entry name" value="thylakoid_BtpA"/>
    <property type="match status" value="1"/>
</dbReference>
<dbReference type="Gene3D" id="3.20.20.70">
    <property type="entry name" value="Aldolase class I"/>
    <property type="match status" value="1"/>
</dbReference>
<name>A0A2Z4Y6W0_SUMC1</name>
<evidence type="ECO:0000256" key="1">
    <source>
        <dbReference type="ARBA" id="ARBA00006007"/>
    </source>
</evidence>
<dbReference type="PIRSF" id="PIRSF005956">
    <property type="entry name" value="BtpA"/>
    <property type="match status" value="1"/>
</dbReference>
<dbReference type="InterPro" id="IPR011060">
    <property type="entry name" value="RibuloseP-bd_barrel"/>
</dbReference>